<evidence type="ECO:0000313" key="3">
    <source>
        <dbReference type="Proteomes" id="UP000886042"/>
    </source>
</evidence>
<dbReference type="InterPro" id="IPR021091">
    <property type="entry name" value="Mercury_ion_transport_MerF"/>
</dbReference>
<dbReference type="NCBIfam" id="NF033565">
    <property type="entry name" value="trans_MerF"/>
    <property type="match status" value="1"/>
</dbReference>
<feature type="transmembrane region" description="Helical" evidence="1">
    <location>
        <begin position="41"/>
        <end position="62"/>
    </location>
</feature>
<proteinExistence type="predicted"/>
<keyword evidence="1" id="KW-1133">Transmembrane helix</keyword>
<sequence>MKIRSLLGVGIIGTIIAALCCFTPILVLLLGAVGLSALTGYLDYVLFPALAIFILLTVYAVWRKQK</sequence>
<evidence type="ECO:0000256" key="1">
    <source>
        <dbReference type="SAM" id="Phobius"/>
    </source>
</evidence>
<keyword evidence="1" id="KW-0812">Transmembrane</keyword>
<accession>A0A7C3CCK4</accession>
<dbReference type="Pfam" id="PF11431">
    <property type="entry name" value="Transport_MerF"/>
    <property type="match status" value="1"/>
</dbReference>
<dbReference type="AlphaFoldDB" id="A0A7C3CCK4"/>
<dbReference type="GO" id="GO:0016020">
    <property type="term" value="C:membrane"/>
    <property type="evidence" value="ECO:0007669"/>
    <property type="project" value="InterPro"/>
</dbReference>
<dbReference type="Proteomes" id="UP000886042">
    <property type="component" value="Unassembled WGS sequence"/>
</dbReference>
<evidence type="ECO:0000313" key="2">
    <source>
        <dbReference type="EMBL" id="HFB55580.1"/>
    </source>
</evidence>
<comment type="caution">
    <text evidence="2">The sequence shown here is derived from an EMBL/GenBank/DDBJ whole genome shotgun (WGS) entry which is preliminary data.</text>
</comment>
<dbReference type="EMBL" id="DRMN01000424">
    <property type="protein sequence ID" value="HFB55580.1"/>
    <property type="molecule type" value="Genomic_DNA"/>
</dbReference>
<gene>
    <name evidence="2" type="primary">merF</name>
    <name evidence="2" type="ORF">ENJ46_06605</name>
</gene>
<name>A0A7C3CCK4_9PROT</name>
<organism evidence="2 3">
    <name type="scientific">Hellea balneolensis</name>
    <dbReference type="NCBI Taxonomy" id="287478"/>
    <lineage>
        <taxon>Bacteria</taxon>
        <taxon>Pseudomonadati</taxon>
        <taxon>Pseudomonadota</taxon>
        <taxon>Alphaproteobacteria</taxon>
        <taxon>Maricaulales</taxon>
        <taxon>Robiginitomaculaceae</taxon>
        <taxon>Hellea</taxon>
    </lineage>
</organism>
<feature type="transmembrane region" description="Helical" evidence="1">
    <location>
        <begin position="7"/>
        <end position="35"/>
    </location>
</feature>
<dbReference type="Gene3D" id="1.10.287.910">
    <property type="entry name" value="bacterial mercury transporter, merf"/>
    <property type="match status" value="1"/>
</dbReference>
<reference evidence="2" key="1">
    <citation type="journal article" date="2020" name="mSystems">
        <title>Genome- and Community-Level Interaction Insights into Carbon Utilization and Element Cycling Functions of Hydrothermarchaeota in Hydrothermal Sediment.</title>
        <authorList>
            <person name="Zhou Z."/>
            <person name="Liu Y."/>
            <person name="Xu W."/>
            <person name="Pan J."/>
            <person name="Luo Z.H."/>
            <person name="Li M."/>
        </authorList>
    </citation>
    <scope>NUCLEOTIDE SEQUENCE [LARGE SCALE GENOMIC DNA]</scope>
    <source>
        <strain evidence="2">HyVt-489</strain>
    </source>
</reference>
<protein>
    <submittedName>
        <fullName evidence="2">Mercury resistance system transport protein MerF</fullName>
    </submittedName>
</protein>
<keyword evidence="1" id="KW-0472">Membrane</keyword>